<feature type="transmembrane region" description="Helical" evidence="1">
    <location>
        <begin position="85"/>
        <end position="104"/>
    </location>
</feature>
<keyword evidence="1" id="KW-0812">Transmembrane</keyword>
<feature type="transmembrane region" description="Helical" evidence="1">
    <location>
        <begin position="52"/>
        <end position="73"/>
    </location>
</feature>
<sequence length="156" mass="17394">MSGISSQSETADRAMPELSRPPFTTLWAHTLQLMLAIVIIGLDVYGIRYIAYSALATCTIPVCIYLIAAHSYLKRLYSPYIASAYHVWMLMFWIIDLGLAANLVKLWTSPECDYNSEQGYPCVPLEKRAHKGVVLRSYNTYHGTLVAGALLAGFEV</sequence>
<dbReference type="EMBL" id="ML979138">
    <property type="protein sequence ID" value="KAF1913775.1"/>
    <property type="molecule type" value="Genomic_DNA"/>
</dbReference>
<protein>
    <recommendedName>
        <fullName evidence="4">MARVEL domain-containing protein</fullName>
    </recommendedName>
</protein>
<keyword evidence="3" id="KW-1185">Reference proteome</keyword>
<accession>A0A6A5QDR5</accession>
<dbReference type="AlphaFoldDB" id="A0A6A5QDR5"/>
<gene>
    <name evidence="2" type="ORF">BDU57DRAFT_580286</name>
</gene>
<feature type="transmembrane region" description="Helical" evidence="1">
    <location>
        <begin position="26"/>
        <end position="45"/>
    </location>
</feature>
<name>A0A6A5QDR5_AMPQU</name>
<dbReference type="Proteomes" id="UP000800096">
    <property type="component" value="Unassembled WGS sequence"/>
</dbReference>
<reference evidence="2" key="1">
    <citation type="journal article" date="2020" name="Stud. Mycol.">
        <title>101 Dothideomycetes genomes: a test case for predicting lifestyles and emergence of pathogens.</title>
        <authorList>
            <person name="Haridas S."/>
            <person name="Albert R."/>
            <person name="Binder M."/>
            <person name="Bloem J."/>
            <person name="Labutti K."/>
            <person name="Salamov A."/>
            <person name="Andreopoulos B."/>
            <person name="Baker S."/>
            <person name="Barry K."/>
            <person name="Bills G."/>
            <person name="Bluhm B."/>
            <person name="Cannon C."/>
            <person name="Castanera R."/>
            <person name="Culley D."/>
            <person name="Daum C."/>
            <person name="Ezra D."/>
            <person name="Gonzalez J."/>
            <person name="Henrissat B."/>
            <person name="Kuo A."/>
            <person name="Liang C."/>
            <person name="Lipzen A."/>
            <person name="Lutzoni F."/>
            <person name="Magnuson J."/>
            <person name="Mondo S."/>
            <person name="Nolan M."/>
            <person name="Ohm R."/>
            <person name="Pangilinan J."/>
            <person name="Park H.-J."/>
            <person name="Ramirez L."/>
            <person name="Alfaro M."/>
            <person name="Sun H."/>
            <person name="Tritt A."/>
            <person name="Yoshinaga Y."/>
            <person name="Zwiers L.-H."/>
            <person name="Turgeon B."/>
            <person name="Goodwin S."/>
            <person name="Spatafora J."/>
            <person name="Crous P."/>
            <person name="Grigoriev I."/>
        </authorList>
    </citation>
    <scope>NUCLEOTIDE SEQUENCE</scope>
    <source>
        <strain evidence="2">HMLAC05119</strain>
    </source>
</reference>
<keyword evidence="1" id="KW-1133">Transmembrane helix</keyword>
<organism evidence="2 3">
    <name type="scientific">Ampelomyces quisqualis</name>
    <name type="common">Powdery mildew agent</name>
    <dbReference type="NCBI Taxonomy" id="50730"/>
    <lineage>
        <taxon>Eukaryota</taxon>
        <taxon>Fungi</taxon>
        <taxon>Dikarya</taxon>
        <taxon>Ascomycota</taxon>
        <taxon>Pezizomycotina</taxon>
        <taxon>Dothideomycetes</taxon>
        <taxon>Pleosporomycetidae</taxon>
        <taxon>Pleosporales</taxon>
        <taxon>Pleosporineae</taxon>
        <taxon>Phaeosphaeriaceae</taxon>
        <taxon>Ampelomyces</taxon>
    </lineage>
</organism>
<dbReference type="PANTHER" id="PTHR37451">
    <property type="entry name" value="MARVEL DOMAIN"/>
    <property type="match status" value="1"/>
</dbReference>
<evidence type="ECO:0008006" key="4">
    <source>
        <dbReference type="Google" id="ProtNLM"/>
    </source>
</evidence>
<dbReference type="OrthoDB" id="5325022at2759"/>
<evidence type="ECO:0000313" key="2">
    <source>
        <dbReference type="EMBL" id="KAF1913775.1"/>
    </source>
</evidence>
<keyword evidence="1" id="KW-0472">Membrane</keyword>
<dbReference type="PANTHER" id="PTHR37451:SF3">
    <property type="entry name" value="MARVEL DOMAIN-CONTAINING PROTEIN"/>
    <property type="match status" value="1"/>
</dbReference>
<proteinExistence type="predicted"/>
<evidence type="ECO:0000313" key="3">
    <source>
        <dbReference type="Proteomes" id="UP000800096"/>
    </source>
</evidence>
<evidence type="ECO:0000256" key="1">
    <source>
        <dbReference type="SAM" id="Phobius"/>
    </source>
</evidence>